<proteinExistence type="predicted"/>
<name>A0A1I7KR33_9BACT</name>
<gene>
    <name evidence="1" type="ORF">SAMN04487941_4021</name>
</gene>
<accession>A0A1I7KR33</accession>
<dbReference type="AlphaFoldDB" id="A0A1I7KR33"/>
<reference evidence="2" key="1">
    <citation type="submission" date="2016-10" db="EMBL/GenBank/DDBJ databases">
        <authorList>
            <person name="Varghese N."/>
        </authorList>
    </citation>
    <scope>NUCLEOTIDE SEQUENCE [LARGE SCALE GENOMIC DNA]</scope>
    <source>
        <strain evidence="2">DSM 18820</strain>
    </source>
</reference>
<keyword evidence="2" id="KW-1185">Reference proteome</keyword>
<evidence type="ECO:0000313" key="1">
    <source>
        <dbReference type="EMBL" id="SFU99913.1"/>
    </source>
</evidence>
<dbReference type="Proteomes" id="UP000182491">
    <property type="component" value="Unassembled WGS sequence"/>
</dbReference>
<evidence type="ECO:0000313" key="2">
    <source>
        <dbReference type="Proteomes" id="UP000182491"/>
    </source>
</evidence>
<protein>
    <submittedName>
        <fullName evidence="1">Uncharacterized protein</fullName>
    </submittedName>
</protein>
<dbReference type="EMBL" id="FPCA01000007">
    <property type="protein sequence ID" value="SFU99913.1"/>
    <property type="molecule type" value="Genomic_DNA"/>
</dbReference>
<sequence length="56" mass="6355">MMVSVIQKSLAVLEFAAMKGVIIIKQLYPCLYSIDSQHLYSLEFTPRLALIASFDF</sequence>
<organism evidence="1 2">
    <name type="scientific">Pontibacter akesuensis</name>
    <dbReference type="NCBI Taxonomy" id="388950"/>
    <lineage>
        <taxon>Bacteria</taxon>
        <taxon>Pseudomonadati</taxon>
        <taxon>Bacteroidota</taxon>
        <taxon>Cytophagia</taxon>
        <taxon>Cytophagales</taxon>
        <taxon>Hymenobacteraceae</taxon>
        <taxon>Pontibacter</taxon>
    </lineage>
</organism>